<dbReference type="SMART" id="SM00855">
    <property type="entry name" value="PGAM"/>
    <property type="match status" value="1"/>
</dbReference>
<dbReference type="PIRSF" id="PIRSF000709">
    <property type="entry name" value="6PFK_2-Ptase"/>
    <property type="match status" value="1"/>
</dbReference>
<reference evidence="2 3" key="1">
    <citation type="submission" date="2017-11" db="EMBL/GenBank/DDBJ databases">
        <authorList>
            <person name="Han C.G."/>
        </authorList>
    </citation>
    <scope>NUCLEOTIDE SEQUENCE [LARGE SCALE GENOMIC DNA]</scope>
    <source>
        <strain evidence="2 3">HCNT1</strain>
    </source>
</reference>
<dbReference type="PANTHER" id="PTHR48100">
    <property type="entry name" value="BROAD-SPECIFICITY PHOSPHATASE YOR283W-RELATED"/>
    <property type="match status" value="1"/>
</dbReference>
<dbReference type="GO" id="GO:0005737">
    <property type="term" value="C:cytoplasm"/>
    <property type="evidence" value="ECO:0007669"/>
    <property type="project" value="TreeGrafter"/>
</dbReference>
<accession>A0A2N0CZ91</accession>
<dbReference type="Pfam" id="PF00300">
    <property type="entry name" value="His_Phos_1"/>
    <property type="match status" value="1"/>
</dbReference>
<name>A0A2N0CZ91_RHISU</name>
<gene>
    <name evidence="2" type="ORF">CWR43_34015</name>
</gene>
<reference evidence="2 3" key="2">
    <citation type="submission" date="2017-12" db="EMBL/GenBank/DDBJ databases">
        <title>Genome sequence of Rhizobium sullae HCNT1 isolated from Sulla coronaria nodules and featuring peculiar denitrification phenotypes.</title>
        <authorList>
            <person name="De Diego-Diaz B."/>
            <person name="Treu L."/>
            <person name="Campanaro S."/>
            <person name="Da Silva Duarte V."/>
            <person name="Basaglia M."/>
            <person name="Favaro L."/>
            <person name="Casella S."/>
            <person name="Squartini A."/>
        </authorList>
    </citation>
    <scope>NUCLEOTIDE SEQUENCE [LARGE SCALE GENOMIC DNA]</scope>
    <source>
        <strain evidence="2 3">HCNT1</strain>
    </source>
</reference>
<sequence>MRVLLVRHGQSEWNAEKRLQGQADVALSENGVKQAEALREVVQRLAPCRAITSDLRRARDTARILGFADAEPSEGLREISVGDWTGRRIPDIIAEDGERYAGWRAGTRTPPAGESWVDFVGRTCAVIENERADRNCRNLLVVCHGGVVRAILDHYLGLSPDRIIPVGPASLTALRLPLNAGETVKLELFNYDPREVQFDAPD</sequence>
<feature type="binding site" evidence="1">
    <location>
        <begin position="7"/>
        <end position="14"/>
    </location>
    <ligand>
        <name>substrate</name>
    </ligand>
</feature>
<dbReference type="PANTHER" id="PTHR48100:SF62">
    <property type="entry name" value="GLUCOSYL-3-PHOSPHOGLYCERATE PHOSPHATASE"/>
    <property type="match status" value="1"/>
</dbReference>
<proteinExistence type="predicted"/>
<dbReference type="InterPro" id="IPR029033">
    <property type="entry name" value="His_PPase_superfam"/>
</dbReference>
<feature type="binding site" evidence="1">
    <location>
        <position position="57"/>
    </location>
    <ligand>
        <name>substrate</name>
    </ligand>
</feature>
<comment type="caution">
    <text evidence="2">The sequence shown here is derived from an EMBL/GenBank/DDBJ whole genome shotgun (WGS) entry which is preliminary data.</text>
</comment>
<dbReference type="EMBL" id="PIQN01000032">
    <property type="protein sequence ID" value="PKA39184.1"/>
    <property type="molecule type" value="Genomic_DNA"/>
</dbReference>
<dbReference type="InterPro" id="IPR013078">
    <property type="entry name" value="His_Pase_superF_clade-1"/>
</dbReference>
<dbReference type="InterPro" id="IPR050275">
    <property type="entry name" value="PGM_Phosphatase"/>
</dbReference>
<dbReference type="PROSITE" id="PS00175">
    <property type="entry name" value="PG_MUTASE"/>
    <property type="match status" value="1"/>
</dbReference>
<dbReference type="RefSeq" id="WP_100773167.1">
    <property type="nucleotide sequence ID" value="NZ_PIQN01000032.1"/>
</dbReference>
<dbReference type="Proteomes" id="UP000232164">
    <property type="component" value="Unassembled WGS sequence"/>
</dbReference>
<organism evidence="2 3">
    <name type="scientific">Rhizobium sullae</name>
    <name type="common">Rhizobium hedysari</name>
    <dbReference type="NCBI Taxonomy" id="50338"/>
    <lineage>
        <taxon>Bacteria</taxon>
        <taxon>Pseudomonadati</taxon>
        <taxon>Pseudomonadota</taxon>
        <taxon>Alphaproteobacteria</taxon>
        <taxon>Hyphomicrobiales</taxon>
        <taxon>Rhizobiaceae</taxon>
        <taxon>Rhizobium/Agrobacterium group</taxon>
        <taxon>Rhizobium</taxon>
    </lineage>
</organism>
<dbReference type="SUPFAM" id="SSF53254">
    <property type="entry name" value="Phosphoglycerate mutase-like"/>
    <property type="match status" value="1"/>
</dbReference>
<dbReference type="InterPro" id="IPR001345">
    <property type="entry name" value="PG/BPGM_mutase_AS"/>
</dbReference>
<dbReference type="AlphaFoldDB" id="A0A2N0CZ91"/>
<dbReference type="Gene3D" id="3.40.50.1240">
    <property type="entry name" value="Phosphoglycerate mutase-like"/>
    <property type="match status" value="1"/>
</dbReference>
<dbReference type="GO" id="GO:0016791">
    <property type="term" value="F:phosphatase activity"/>
    <property type="evidence" value="ECO:0007669"/>
    <property type="project" value="TreeGrafter"/>
</dbReference>
<protein>
    <submittedName>
        <fullName evidence="2">Histidine phosphatase family protein</fullName>
    </submittedName>
</protein>
<evidence type="ECO:0000256" key="1">
    <source>
        <dbReference type="PIRSR" id="PIRSR613078-2"/>
    </source>
</evidence>
<evidence type="ECO:0000313" key="2">
    <source>
        <dbReference type="EMBL" id="PKA39184.1"/>
    </source>
</evidence>
<dbReference type="CDD" id="cd07067">
    <property type="entry name" value="HP_PGM_like"/>
    <property type="match status" value="1"/>
</dbReference>
<evidence type="ECO:0000313" key="3">
    <source>
        <dbReference type="Proteomes" id="UP000232164"/>
    </source>
</evidence>